<protein>
    <submittedName>
        <fullName evidence="1">Uncharacterized protein</fullName>
    </submittedName>
</protein>
<dbReference type="RefSeq" id="WP_013403794.1">
    <property type="nucleotide sequence ID" value="NC_014652.1"/>
</dbReference>
<gene>
    <name evidence="1" type="ordered locus">Calhy_1932</name>
</gene>
<evidence type="ECO:0000313" key="1">
    <source>
        <dbReference type="EMBL" id="ADQ07642.1"/>
    </source>
</evidence>
<dbReference type="KEGG" id="chd:Calhy_1932"/>
<sequence length="134" mass="15857">MNEIKERSFEIIGFKKRISTKVTTDNNLTRSEKEKIINEGKMNFREKTKKVLLKYEFEPVSSVYSKTVITKYFWTFIIIGERYLWHLLLRFLMWDSMALAIHLMYLTPMSINVGKDAAVAKQLIKIQILGVIQY</sequence>
<dbReference type="HOGENOM" id="CLU_1892305_0_0_9"/>
<keyword evidence="2" id="KW-1185">Reference proteome</keyword>
<dbReference type="Proteomes" id="UP000006890">
    <property type="component" value="Chromosome"/>
</dbReference>
<evidence type="ECO:0000313" key="2">
    <source>
        <dbReference type="Proteomes" id="UP000006890"/>
    </source>
</evidence>
<reference key="1">
    <citation type="submission" date="2010-09" db="EMBL/GenBank/DDBJ databases">
        <title>Complete sequence of Caldicellulosiruptor hydrothermalis 108.</title>
        <authorList>
            <consortium name="US DOE Joint Genome Institute"/>
            <person name="Lucas S."/>
            <person name="Copeland A."/>
            <person name="Lapidus A."/>
            <person name="Cheng J.-F."/>
            <person name="Bruce D."/>
            <person name="Goodwin L."/>
            <person name="Pitluck S."/>
            <person name="Davenport K."/>
            <person name="Detter J.C."/>
            <person name="Han C."/>
            <person name="Tapia R."/>
            <person name="Land M."/>
            <person name="Hauser L."/>
            <person name="Chang Y.-J."/>
            <person name="Jeffries C."/>
            <person name="Kyrpides N."/>
            <person name="Ivanova N."/>
            <person name="Mikhailova N."/>
            <person name="Blumer-Schuette S.E."/>
            <person name="Kelly R.M."/>
            <person name="Woyke T."/>
        </authorList>
    </citation>
    <scope>NUCLEOTIDE SEQUENCE</scope>
    <source>
        <strain>108</strain>
    </source>
</reference>
<proteinExistence type="predicted"/>
<organism evidence="1 2">
    <name type="scientific">Caldicellulosiruptor hydrothermalis (strain DSM 18901 / VKM B-2411 / 108)</name>
    <dbReference type="NCBI Taxonomy" id="632292"/>
    <lineage>
        <taxon>Bacteria</taxon>
        <taxon>Bacillati</taxon>
        <taxon>Bacillota</taxon>
        <taxon>Bacillota incertae sedis</taxon>
        <taxon>Caldicellulosiruptorales</taxon>
        <taxon>Caldicellulosiruptoraceae</taxon>
        <taxon>Caldicellulosiruptor</taxon>
    </lineage>
</organism>
<dbReference type="EMBL" id="CP002219">
    <property type="protein sequence ID" value="ADQ07642.1"/>
    <property type="molecule type" value="Genomic_DNA"/>
</dbReference>
<accession>E4QDV1</accession>
<dbReference type="AlphaFoldDB" id="E4QDV1"/>
<name>E4QDV1_CALH1</name>
<reference evidence="1 2" key="2">
    <citation type="journal article" date="2011" name="J. Bacteriol.">
        <title>Complete genome sequences for the anaerobic, extremely thermophilic plant biomass-degrading bacteria Caldicellulosiruptor hydrothermalis, Caldicellulosiruptor kristjanssonii, Caldicellulosiruptor kronotskyensis, Caldicellulosiruptor owensenis, and Caldicellulosiruptor lactoaceticus.</title>
        <authorList>
            <person name="Blumer-Schuette S.E."/>
            <person name="Ozdemir I."/>
            <person name="Mistry D."/>
            <person name="Lucas S."/>
            <person name="Lapidus A."/>
            <person name="Cheng J.F."/>
            <person name="Goodwin L.A."/>
            <person name="Pitluck S."/>
            <person name="Land M.L."/>
            <person name="Hauser L.J."/>
            <person name="Woyke T."/>
            <person name="Mikhailova N."/>
            <person name="Pati A."/>
            <person name="Kyrpides N.C."/>
            <person name="Ivanova N."/>
            <person name="Detter J.C."/>
            <person name="Walston-Davenport K."/>
            <person name="Han S."/>
            <person name="Adams M.W."/>
            <person name="Kelly R.M."/>
        </authorList>
    </citation>
    <scope>NUCLEOTIDE SEQUENCE [LARGE SCALE GENOMIC DNA]</scope>
    <source>
        <strain evidence="2">DSM 18901 / VKM B-2411 / 108</strain>
    </source>
</reference>